<dbReference type="PROSITE" id="PS50104">
    <property type="entry name" value="TIR"/>
    <property type="match status" value="1"/>
</dbReference>
<dbReference type="SMART" id="SM00369">
    <property type="entry name" value="LRR_TYP"/>
    <property type="match status" value="8"/>
</dbReference>
<dbReference type="OMA" id="PWETIRV"/>
<evidence type="ECO:0000256" key="14">
    <source>
        <dbReference type="PIRNR" id="PIRNR037595"/>
    </source>
</evidence>
<dbReference type="InterPro" id="IPR035897">
    <property type="entry name" value="Toll_tir_struct_dom_sf"/>
</dbReference>
<dbReference type="SMART" id="SM00255">
    <property type="entry name" value="TIR"/>
    <property type="match status" value="1"/>
</dbReference>
<protein>
    <recommendedName>
        <fullName evidence="16">TIR domain-containing protein</fullName>
    </recommendedName>
</protein>
<dbReference type="GO" id="GO:0002224">
    <property type="term" value="P:toll-like receptor signaling pathway"/>
    <property type="evidence" value="ECO:0007669"/>
    <property type="project" value="InterPro"/>
</dbReference>
<evidence type="ECO:0000256" key="10">
    <source>
        <dbReference type="ARBA" id="ARBA00023136"/>
    </source>
</evidence>
<dbReference type="AlphaFoldDB" id="A0A3P9PVY9"/>
<dbReference type="GO" id="GO:0006954">
    <property type="term" value="P:inflammatory response"/>
    <property type="evidence" value="ECO:0007669"/>
    <property type="project" value="UniProtKB-UniRule"/>
</dbReference>
<evidence type="ECO:0000256" key="11">
    <source>
        <dbReference type="ARBA" id="ARBA00023170"/>
    </source>
</evidence>
<evidence type="ECO:0000256" key="7">
    <source>
        <dbReference type="ARBA" id="ARBA00022737"/>
    </source>
</evidence>
<dbReference type="STRING" id="8081.ENSPREP00000025975"/>
<dbReference type="Gene3D" id="3.80.10.10">
    <property type="entry name" value="Ribonuclease Inhibitor"/>
    <property type="match status" value="4"/>
</dbReference>
<evidence type="ECO:0000256" key="3">
    <source>
        <dbReference type="ARBA" id="ARBA00022588"/>
    </source>
</evidence>
<dbReference type="GO" id="GO:0045087">
    <property type="term" value="P:innate immune response"/>
    <property type="evidence" value="ECO:0007669"/>
    <property type="project" value="UniProtKB-UniRule"/>
</dbReference>
<dbReference type="SUPFAM" id="SSF52058">
    <property type="entry name" value="L domain-like"/>
    <property type="match status" value="2"/>
</dbReference>
<dbReference type="PIRSF" id="PIRSF037595">
    <property type="entry name" value="Toll-like_receptor"/>
    <property type="match status" value="1"/>
</dbReference>
<dbReference type="Pfam" id="PF13855">
    <property type="entry name" value="LRR_8"/>
    <property type="match status" value="2"/>
</dbReference>
<dbReference type="Proteomes" id="UP000242638">
    <property type="component" value="Unassembled WGS sequence"/>
</dbReference>
<keyword evidence="10" id="KW-0472">Membrane</keyword>
<dbReference type="InterPro" id="IPR001611">
    <property type="entry name" value="Leu-rich_rpt"/>
</dbReference>
<evidence type="ECO:0000256" key="9">
    <source>
        <dbReference type="ARBA" id="ARBA00022989"/>
    </source>
</evidence>
<evidence type="ECO:0000256" key="8">
    <source>
        <dbReference type="ARBA" id="ARBA00022859"/>
    </source>
</evidence>
<dbReference type="SUPFAM" id="SSF52200">
    <property type="entry name" value="Toll/Interleukin receptor TIR domain"/>
    <property type="match status" value="1"/>
</dbReference>
<proteinExistence type="inferred from homology"/>
<keyword evidence="11 14" id="KW-0675">Receptor</keyword>
<dbReference type="Gene3D" id="3.40.50.10140">
    <property type="entry name" value="Toll/interleukin-1 receptor homology (TIR) domain"/>
    <property type="match status" value="1"/>
</dbReference>
<dbReference type="InterPro" id="IPR017241">
    <property type="entry name" value="Toll-like_receptor"/>
</dbReference>
<keyword evidence="18" id="KW-1185">Reference proteome</keyword>
<feature type="signal peptide" evidence="15">
    <location>
        <begin position="1"/>
        <end position="27"/>
    </location>
</feature>
<keyword evidence="4" id="KW-0433">Leucine-rich repeat</keyword>
<reference evidence="17" key="3">
    <citation type="submission" date="2025-09" db="UniProtKB">
        <authorList>
            <consortium name="Ensembl"/>
        </authorList>
    </citation>
    <scope>IDENTIFICATION</scope>
    <source>
        <strain evidence="17">Guanapo</strain>
    </source>
</reference>
<evidence type="ECO:0000256" key="4">
    <source>
        <dbReference type="ARBA" id="ARBA00022614"/>
    </source>
</evidence>
<evidence type="ECO:0000313" key="18">
    <source>
        <dbReference type="Proteomes" id="UP000242638"/>
    </source>
</evidence>
<dbReference type="FunFam" id="3.40.50.10140:FF:000001">
    <property type="entry name" value="Toll-like receptor 2"/>
    <property type="match status" value="1"/>
</dbReference>
<reference evidence="17" key="2">
    <citation type="submission" date="2025-08" db="UniProtKB">
        <authorList>
            <consortium name="Ensembl"/>
        </authorList>
    </citation>
    <scope>IDENTIFICATION</scope>
    <source>
        <strain evidence="17">Guanapo</strain>
    </source>
</reference>
<dbReference type="InterPro" id="IPR032675">
    <property type="entry name" value="LRR_dom_sf"/>
</dbReference>
<name>A0A3P9PVY9_POERE</name>
<dbReference type="GO" id="GO:0005886">
    <property type="term" value="C:plasma membrane"/>
    <property type="evidence" value="ECO:0007669"/>
    <property type="project" value="TreeGrafter"/>
</dbReference>
<organism evidence="17 18">
    <name type="scientific">Poecilia reticulata</name>
    <name type="common">Guppy</name>
    <name type="synonym">Acanthophacelus reticulatus</name>
    <dbReference type="NCBI Taxonomy" id="8081"/>
    <lineage>
        <taxon>Eukaryota</taxon>
        <taxon>Metazoa</taxon>
        <taxon>Chordata</taxon>
        <taxon>Craniata</taxon>
        <taxon>Vertebrata</taxon>
        <taxon>Euteleostomi</taxon>
        <taxon>Actinopterygii</taxon>
        <taxon>Neopterygii</taxon>
        <taxon>Teleostei</taxon>
        <taxon>Neoteleostei</taxon>
        <taxon>Acanthomorphata</taxon>
        <taxon>Ovalentaria</taxon>
        <taxon>Atherinomorphae</taxon>
        <taxon>Cyprinodontiformes</taxon>
        <taxon>Poeciliidae</taxon>
        <taxon>Poeciliinae</taxon>
        <taxon>Poecilia</taxon>
    </lineage>
</organism>
<evidence type="ECO:0000256" key="2">
    <source>
        <dbReference type="ARBA" id="ARBA00009634"/>
    </source>
</evidence>
<dbReference type="InterPro" id="IPR003591">
    <property type="entry name" value="Leu-rich_rpt_typical-subtyp"/>
</dbReference>
<reference evidence="18" key="1">
    <citation type="submission" date="2013-11" db="EMBL/GenBank/DDBJ databases">
        <title>The genomic landscape of the Guanapo guppy.</title>
        <authorList>
            <person name="Kuenstner A."/>
            <person name="Dreyer C."/>
        </authorList>
    </citation>
    <scope>NUCLEOTIDE SEQUENCE</scope>
    <source>
        <strain evidence="18">Guanapo</strain>
    </source>
</reference>
<keyword evidence="7" id="KW-0677">Repeat</keyword>
<keyword evidence="8 14" id="KW-0391">Immunity</keyword>
<evidence type="ECO:0000256" key="13">
    <source>
        <dbReference type="ARBA" id="ARBA00023198"/>
    </source>
</evidence>
<evidence type="ECO:0000256" key="5">
    <source>
        <dbReference type="ARBA" id="ARBA00022692"/>
    </source>
</evidence>
<dbReference type="InterPro" id="IPR000157">
    <property type="entry name" value="TIR_dom"/>
</dbReference>
<feature type="domain" description="TIR" evidence="16">
    <location>
        <begin position="648"/>
        <end position="787"/>
    </location>
</feature>
<evidence type="ECO:0000256" key="15">
    <source>
        <dbReference type="SAM" id="SignalP"/>
    </source>
</evidence>
<dbReference type="GO" id="GO:0004888">
    <property type="term" value="F:transmembrane signaling receptor activity"/>
    <property type="evidence" value="ECO:0007669"/>
    <property type="project" value="InterPro"/>
</dbReference>
<comment type="subcellular location">
    <subcellularLocation>
        <location evidence="1">Membrane</location>
        <topology evidence="1">Single-pass type I membrane protein</topology>
    </subcellularLocation>
</comment>
<evidence type="ECO:0000256" key="1">
    <source>
        <dbReference type="ARBA" id="ARBA00004479"/>
    </source>
</evidence>
<evidence type="ECO:0000259" key="16">
    <source>
        <dbReference type="PROSITE" id="PS50104"/>
    </source>
</evidence>
<dbReference type="PANTHER" id="PTHR24365">
    <property type="entry name" value="TOLL-LIKE RECEPTOR"/>
    <property type="match status" value="1"/>
</dbReference>
<keyword evidence="5" id="KW-0812">Transmembrane</keyword>
<keyword evidence="3 14" id="KW-0399">Innate immunity</keyword>
<keyword evidence="6 15" id="KW-0732">Signal</keyword>
<keyword evidence="9" id="KW-1133">Transmembrane helix</keyword>
<accession>A0A3P9PVY9</accession>
<evidence type="ECO:0000313" key="17">
    <source>
        <dbReference type="Ensembl" id="ENSPREP00000025975.1"/>
    </source>
</evidence>
<dbReference type="PANTHER" id="PTHR24365:SF522">
    <property type="entry name" value="LOW QUALITY PROTEIN: TOLL-LIKE RECEPTOR 13-RELATED"/>
    <property type="match status" value="1"/>
</dbReference>
<evidence type="ECO:0000256" key="6">
    <source>
        <dbReference type="ARBA" id="ARBA00022729"/>
    </source>
</evidence>
<dbReference type="SMART" id="SM00365">
    <property type="entry name" value="LRR_SD22"/>
    <property type="match status" value="5"/>
</dbReference>
<comment type="similarity">
    <text evidence="2 14">Belongs to the Toll-like receptor family.</text>
</comment>
<dbReference type="PROSITE" id="PS51450">
    <property type="entry name" value="LRR"/>
    <property type="match status" value="1"/>
</dbReference>
<dbReference type="Pfam" id="PF00560">
    <property type="entry name" value="LRR_1"/>
    <property type="match status" value="2"/>
</dbReference>
<keyword evidence="12" id="KW-0325">Glycoprotein</keyword>
<dbReference type="Pfam" id="PF01582">
    <property type="entry name" value="TIR"/>
    <property type="match status" value="1"/>
</dbReference>
<evidence type="ECO:0000256" key="12">
    <source>
        <dbReference type="ARBA" id="ARBA00023180"/>
    </source>
</evidence>
<keyword evidence="13 14" id="KW-0395">Inflammatory response</keyword>
<dbReference type="Ensembl" id="ENSPRET00000026233.1">
    <property type="protein sequence ID" value="ENSPREP00000025975.1"/>
    <property type="gene ID" value="ENSPREG00000017407.1"/>
</dbReference>
<dbReference type="GeneTree" id="ENSGT00940000157975"/>
<feature type="chain" id="PRO_5018264996" description="TIR domain-containing protein" evidence="15">
    <location>
        <begin position="28"/>
        <end position="809"/>
    </location>
</feature>
<sequence length="809" mass="93666">MAAAGSFRSHPILQLLFLLLYINPSLAFLLKSCTILYQENPSDDVFLDCASRELVAVPNDIPKDSAVVKLNSNQLKRINTDDFCDLSKLRILDLGDNQISVTLKTLKLTWNTLSTLTNNIFQALSSLTVLDLSNNNIHSIQTFTKHLLHNFTLNLKELIISSPNMRTFSISTPIFPNIMKLDLAVCRNCTFLNWDIPDKTFLKNITPLYTSQPCFSFKSFQKVLQSLDSLNHLRLNNMDRFIKELLSAVCKIPTLRKLDNHLNNLRLKLALCSQLTELDLGETHINELSKGSIKSMTNLQTFSLRINQLSEVPYGIRNLSTLKILNIEFNQISKLSCDDFVNTTHLTELYLHGNYITKLKSCVYRLRKLEDVFKLTLHRLEVLDISDNKVTDLEMGVFQGLRSIKHLNVASKSFERVKLATFKGINNVRPLTVSLTHRYKPDFRGLKCLENLTINLEMVPSLKTDKSMNYWALIQLKSLKSITVICRHNHQGFPLNVPISLLQPMKHCVTFVETDMSNLDPNLLQPIPNLQTLDLSNCKIKALDFMVQNEISFILWAKNQKQTQVANTHQYICSFPTDKRGSLLFDYDILSCWDDSSFFCFVSSSCLVVLTLVTSFVYNFLRWELGYTFHFFRAFLYDSRKRKDGDDPQFDTFVSYHINDEDWVYREMLPMLEEEQGWRLCLHHRDFQPGKPIIGNISDAIYGSRKTICVISRSYLESKWCSREIQMASFRLFDEQKDVLILLFLEEISAHHLSPYYRMRKLLKKRTYLSWSVQHPGVFWQNVQRALESPCFDVKERVLQRASATFFCI</sequence>